<comment type="caution">
    <text evidence="1">The sequence shown here is derived from an EMBL/GenBank/DDBJ whole genome shotgun (WGS) entry which is preliminary data.</text>
</comment>
<organism evidence="1 2">
    <name type="scientific">Coptis chinensis</name>
    <dbReference type="NCBI Taxonomy" id="261450"/>
    <lineage>
        <taxon>Eukaryota</taxon>
        <taxon>Viridiplantae</taxon>
        <taxon>Streptophyta</taxon>
        <taxon>Embryophyta</taxon>
        <taxon>Tracheophyta</taxon>
        <taxon>Spermatophyta</taxon>
        <taxon>Magnoliopsida</taxon>
        <taxon>Ranunculales</taxon>
        <taxon>Ranunculaceae</taxon>
        <taxon>Coptidoideae</taxon>
        <taxon>Coptis</taxon>
    </lineage>
</organism>
<dbReference type="AlphaFoldDB" id="A0A835HDJ0"/>
<keyword evidence="2" id="KW-1185">Reference proteome</keyword>
<gene>
    <name evidence="1" type="ORF">IFM89_007481</name>
</gene>
<name>A0A835HDJ0_9MAGN</name>
<accession>A0A835HDJ0</accession>
<sequence length="91" mass="10282">MQEHLSHVKQLSDNFTAFGEKINDANLEQIILIGPIIVATLTATLENNIPMNDFRAHLLAFEQRIEAQHALLQQLLVANIATHHRSKPNYS</sequence>
<protein>
    <submittedName>
        <fullName evidence="1">Uncharacterized protein</fullName>
    </submittedName>
</protein>
<evidence type="ECO:0000313" key="2">
    <source>
        <dbReference type="Proteomes" id="UP000631114"/>
    </source>
</evidence>
<proteinExistence type="predicted"/>
<dbReference type="Proteomes" id="UP000631114">
    <property type="component" value="Unassembled WGS sequence"/>
</dbReference>
<reference evidence="1 2" key="1">
    <citation type="submission" date="2020-10" db="EMBL/GenBank/DDBJ databases">
        <title>The Coptis chinensis genome and diversification of protoberbering-type alkaloids.</title>
        <authorList>
            <person name="Wang B."/>
            <person name="Shu S."/>
            <person name="Song C."/>
            <person name="Liu Y."/>
        </authorList>
    </citation>
    <scope>NUCLEOTIDE SEQUENCE [LARGE SCALE GENOMIC DNA]</scope>
    <source>
        <strain evidence="1">HL-2020</strain>
        <tissue evidence="1">Leaf</tissue>
    </source>
</reference>
<evidence type="ECO:0000313" key="1">
    <source>
        <dbReference type="EMBL" id="KAF9596163.1"/>
    </source>
</evidence>
<dbReference type="EMBL" id="JADFTS010000007">
    <property type="protein sequence ID" value="KAF9596163.1"/>
    <property type="molecule type" value="Genomic_DNA"/>
</dbReference>